<organism evidence="2 3">
    <name type="scientific">Comamonas piscis</name>
    <dbReference type="NCBI Taxonomy" id="1562974"/>
    <lineage>
        <taxon>Bacteria</taxon>
        <taxon>Pseudomonadati</taxon>
        <taxon>Pseudomonadota</taxon>
        <taxon>Betaproteobacteria</taxon>
        <taxon>Burkholderiales</taxon>
        <taxon>Comamonadaceae</taxon>
        <taxon>Comamonas</taxon>
    </lineage>
</organism>
<dbReference type="SUPFAM" id="SSF53850">
    <property type="entry name" value="Periplasmic binding protein-like II"/>
    <property type="match status" value="1"/>
</dbReference>
<gene>
    <name evidence="2" type="ORF">HS961_06805</name>
</gene>
<accession>A0A7G5EEZ5</accession>
<proteinExistence type="inferred from homology"/>
<reference evidence="2 3" key="1">
    <citation type="journal article" date="2020" name="G3 (Bethesda)">
        <title>CeMbio - The Caenorhabditis elegans Microbiome Resource.</title>
        <authorList>
            <person name="Dirksen P."/>
            <person name="Assie A."/>
            <person name="Zimmermann J."/>
            <person name="Zhang F."/>
            <person name="Tietje A.M."/>
            <person name="Marsh S.A."/>
            <person name="Felix M.A."/>
            <person name="Shapira M."/>
            <person name="Kaleta C."/>
            <person name="Schulenburg H."/>
            <person name="Samuel B."/>
        </authorList>
    </citation>
    <scope>NUCLEOTIDE SEQUENCE [LARGE SCALE GENOMIC DNA]</scope>
    <source>
        <strain evidence="2 3">BIGb0172</strain>
    </source>
</reference>
<dbReference type="PROSITE" id="PS51257">
    <property type="entry name" value="PROKAR_LIPOPROTEIN"/>
    <property type="match status" value="1"/>
</dbReference>
<dbReference type="InterPro" id="IPR042100">
    <property type="entry name" value="Bug_dom1"/>
</dbReference>
<dbReference type="Proteomes" id="UP000515240">
    <property type="component" value="Chromosome"/>
</dbReference>
<dbReference type="AlphaFoldDB" id="A0A7G5EEZ5"/>
<protein>
    <submittedName>
        <fullName evidence="2">Tripartite tricarboxylate transporter substrate binding protein</fullName>
    </submittedName>
</protein>
<dbReference type="CDD" id="cd13578">
    <property type="entry name" value="PBP2_Bug27"/>
    <property type="match status" value="1"/>
</dbReference>
<dbReference type="PIRSF" id="PIRSF017082">
    <property type="entry name" value="YflP"/>
    <property type="match status" value="1"/>
</dbReference>
<sequence length="330" mass="34692">MSRVLQRFSWWWLAAAMAACLATGLWQGGSSMAAARFDKPITIVVTFPPGGGTDLLARKLGAALQQRTGQTVVVENRPGASGNIGARHVAEAPGDGSSWLMVNSSFAINPAVYRQLDFDPRRDFKAVFNVGTIASVLVVPQASALHSLADVRASAQQLPLPFASCGNGTPQHMAGEMLAQATQLHLQHVPYKGCGPAITAVAAGQVAMGMVTASSAAPLIEAGRVRAIAITSPQRLAQWPQVATVAEQGAAGFSVEQWHGLLAPVATSDAVVQRMHAVLAQILAEPAMQASLREQGYTPLQQSAAEFGRVINSDIDRYAAVAQQLGLRVD</sequence>
<name>A0A7G5EEZ5_9BURK</name>
<evidence type="ECO:0000256" key="1">
    <source>
        <dbReference type="ARBA" id="ARBA00006987"/>
    </source>
</evidence>
<dbReference type="RefSeq" id="WP_182326988.1">
    <property type="nucleotide sequence ID" value="NZ_CP058554.1"/>
</dbReference>
<dbReference type="Gene3D" id="3.40.190.150">
    <property type="entry name" value="Bordetella uptake gene, domain 1"/>
    <property type="match status" value="1"/>
</dbReference>
<dbReference type="PANTHER" id="PTHR42928:SF5">
    <property type="entry name" value="BLR1237 PROTEIN"/>
    <property type="match status" value="1"/>
</dbReference>
<dbReference type="InterPro" id="IPR005064">
    <property type="entry name" value="BUG"/>
</dbReference>
<comment type="similarity">
    <text evidence="1">Belongs to the UPF0065 (bug) family.</text>
</comment>
<dbReference type="KEGG" id="cpis:HS961_06805"/>
<keyword evidence="3" id="KW-1185">Reference proteome</keyword>
<evidence type="ECO:0000313" key="3">
    <source>
        <dbReference type="Proteomes" id="UP000515240"/>
    </source>
</evidence>
<dbReference type="EMBL" id="CP058554">
    <property type="protein sequence ID" value="QMV72570.1"/>
    <property type="molecule type" value="Genomic_DNA"/>
</dbReference>
<dbReference type="Gene3D" id="3.40.190.10">
    <property type="entry name" value="Periplasmic binding protein-like II"/>
    <property type="match status" value="1"/>
</dbReference>
<dbReference type="Pfam" id="PF03401">
    <property type="entry name" value="TctC"/>
    <property type="match status" value="1"/>
</dbReference>
<evidence type="ECO:0000313" key="2">
    <source>
        <dbReference type="EMBL" id="QMV72570.1"/>
    </source>
</evidence>
<dbReference type="PANTHER" id="PTHR42928">
    <property type="entry name" value="TRICARBOXYLATE-BINDING PROTEIN"/>
    <property type="match status" value="1"/>
</dbReference>